<dbReference type="Pfam" id="PF00583">
    <property type="entry name" value="Acetyltransf_1"/>
    <property type="match status" value="1"/>
</dbReference>
<evidence type="ECO:0000256" key="1">
    <source>
        <dbReference type="ARBA" id="ARBA00022679"/>
    </source>
</evidence>
<dbReference type="PANTHER" id="PTHR42919">
    <property type="entry name" value="N-ALPHA-ACETYLTRANSFERASE"/>
    <property type="match status" value="1"/>
</dbReference>
<accession>A0ABM7WLU5</accession>
<gene>
    <name evidence="4" type="ORF">CE91St30_27040</name>
</gene>
<dbReference type="EMBL" id="AP025564">
    <property type="protein sequence ID" value="BDE97371.1"/>
    <property type="molecule type" value="Genomic_DNA"/>
</dbReference>
<dbReference type="InterPro" id="IPR000182">
    <property type="entry name" value="GNAT_dom"/>
</dbReference>
<name>A0ABM7WLU5_9ACTN</name>
<organism evidence="4 5">
    <name type="scientific">Raoultibacter timonensis</name>
    <dbReference type="NCBI Taxonomy" id="1907662"/>
    <lineage>
        <taxon>Bacteria</taxon>
        <taxon>Bacillati</taxon>
        <taxon>Actinomycetota</taxon>
        <taxon>Coriobacteriia</taxon>
        <taxon>Eggerthellales</taxon>
        <taxon>Eggerthellaceae</taxon>
        <taxon>Raoultibacter</taxon>
    </lineage>
</organism>
<dbReference type="CDD" id="cd04301">
    <property type="entry name" value="NAT_SF"/>
    <property type="match status" value="1"/>
</dbReference>
<dbReference type="PROSITE" id="PS51186">
    <property type="entry name" value="GNAT"/>
    <property type="match status" value="1"/>
</dbReference>
<dbReference type="InterPro" id="IPR016181">
    <property type="entry name" value="Acyl_CoA_acyltransferase"/>
</dbReference>
<sequence>MRFEPVGTEDQIKQLAAMADEIWHEYWPALIGEDQTDYMVEQFQSFMALIRDIRNGEYEYWFLVDDESGEDRFVGYTGGKVERETNRFFISKIYLYANERGKGYASRVIRFYERLCNMRNLDAMYLTVNKHNDIAIRAYEAKGFETIEAAETDIGEGFIMDDYIMEKGVGTEKA</sequence>
<evidence type="ECO:0000259" key="3">
    <source>
        <dbReference type="PROSITE" id="PS51186"/>
    </source>
</evidence>
<evidence type="ECO:0000256" key="2">
    <source>
        <dbReference type="ARBA" id="ARBA00023315"/>
    </source>
</evidence>
<keyword evidence="5" id="KW-1185">Reference proteome</keyword>
<dbReference type="InterPro" id="IPR051556">
    <property type="entry name" value="N-term/lysine_N-AcTrnsfr"/>
</dbReference>
<dbReference type="Gene3D" id="3.40.630.30">
    <property type="match status" value="1"/>
</dbReference>
<proteinExistence type="predicted"/>
<reference evidence="4 5" key="1">
    <citation type="submission" date="2022-01" db="EMBL/GenBank/DDBJ databases">
        <title>Novel bile acid biosynthetic pathways are enriched in the microbiome of centenarians.</title>
        <authorList>
            <person name="Sato Y."/>
            <person name="Atarashi K."/>
            <person name="Plichta R.D."/>
            <person name="Arai Y."/>
            <person name="Sasajima S."/>
            <person name="Kearney M.S."/>
            <person name="Suda W."/>
            <person name="Takeshita K."/>
            <person name="Sasaki T."/>
            <person name="Okamoto S."/>
            <person name="Skelly N.A."/>
            <person name="Okamura Y."/>
            <person name="Vlamakis H."/>
            <person name="Li Y."/>
            <person name="Tanoue T."/>
            <person name="Takei H."/>
            <person name="Nittono H."/>
            <person name="Narushima S."/>
            <person name="Irie J."/>
            <person name="Itoh H."/>
            <person name="Moriya K."/>
            <person name="Sugiura Y."/>
            <person name="Suematsu M."/>
            <person name="Moritoki N."/>
            <person name="Shibata S."/>
            <person name="Littman R.D."/>
            <person name="Fischbach A.M."/>
            <person name="Uwamino Y."/>
            <person name="Inoue T."/>
            <person name="Honda A."/>
            <person name="Hattori M."/>
            <person name="Murai T."/>
            <person name="Xavier J.R."/>
            <person name="Hirose N."/>
            <person name="Honda K."/>
        </authorList>
    </citation>
    <scope>NUCLEOTIDE SEQUENCE [LARGE SCALE GENOMIC DNA]</scope>
    <source>
        <strain evidence="4 5">CE91-St30</strain>
    </source>
</reference>
<dbReference type="SUPFAM" id="SSF55729">
    <property type="entry name" value="Acyl-CoA N-acyltransferases (Nat)"/>
    <property type="match status" value="1"/>
</dbReference>
<dbReference type="RefSeq" id="WP_341801924.1">
    <property type="nucleotide sequence ID" value="NZ_AP025564.1"/>
</dbReference>
<keyword evidence="2" id="KW-0012">Acyltransferase</keyword>
<protein>
    <recommendedName>
        <fullName evidence="3">N-acetyltransferase domain-containing protein</fullName>
    </recommendedName>
</protein>
<dbReference type="PANTHER" id="PTHR42919:SF8">
    <property type="entry name" value="N-ALPHA-ACETYLTRANSFERASE 50"/>
    <property type="match status" value="1"/>
</dbReference>
<evidence type="ECO:0000313" key="4">
    <source>
        <dbReference type="EMBL" id="BDE97371.1"/>
    </source>
</evidence>
<feature type="domain" description="N-acetyltransferase" evidence="3">
    <location>
        <begin position="1"/>
        <end position="170"/>
    </location>
</feature>
<evidence type="ECO:0000313" key="5">
    <source>
        <dbReference type="Proteomes" id="UP001320544"/>
    </source>
</evidence>
<keyword evidence="1" id="KW-0808">Transferase</keyword>
<dbReference type="Proteomes" id="UP001320544">
    <property type="component" value="Chromosome"/>
</dbReference>